<dbReference type="SUPFAM" id="SSF49503">
    <property type="entry name" value="Cupredoxins"/>
    <property type="match status" value="1"/>
</dbReference>
<keyword evidence="2" id="KW-1185">Reference proteome</keyword>
<sequence length="123" mass="13707">MHKWVMVSLFVIASVLGIAITFTTVGQHEVVEEVEEEGTLVFKAENWKFDKEEYTVELGETLELSLRNVKGVHQLQIEGLDIELLPGEEPVKVNFDEAGTYTIICSLPCGEGHETMASTLIVQ</sequence>
<evidence type="ECO:0000313" key="2">
    <source>
        <dbReference type="Proteomes" id="UP001231941"/>
    </source>
</evidence>
<evidence type="ECO:0000313" key="1">
    <source>
        <dbReference type="EMBL" id="MDP5273617.1"/>
    </source>
</evidence>
<dbReference type="InterPro" id="IPR008972">
    <property type="entry name" value="Cupredoxin"/>
</dbReference>
<gene>
    <name evidence="1" type="ORF">Q5Y73_05850</name>
</gene>
<organism evidence="1 2">
    <name type="scientific">Chengkuizengella axinellae</name>
    <dbReference type="NCBI Taxonomy" id="3064388"/>
    <lineage>
        <taxon>Bacteria</taxon>
        <taxon>Bacillati</taxon>
        <taxon>Bacillota</taxon>
        <taxon>Bacilli</taxon>
        <taxon>Bacillales</taxon>
        <taxon>Paenibacillaceae</taxon>
        <taxon>Chengkuizengella</taxon>
    </lineage>
</organism>
<protein>
    <recommendedName>
        <fullName evidence="3">Cytochrome C oxidase subunit II</fullName>
    </recommendedName>
</protein>
<reference evidence="1 2" key="1">
    <citation type="submission" date="2023-08" db="EMBL/GenBank/DDBJ databases">
        <authorList>
            <person name="Park J.-S."/>
        </authorList>
    </citation>
    <scope>NUCLEOTIDE SEQUENCE [LARGE SCALE GENOMIC DNA]</scope>
    <source>
        <strain evidence="1 2">2205SS18-9</strain>
    </source>
</reference>
<evidence type="ECO:0008006" key="3">
    <source>
        <dbReference type="Google" id="ProtNLM"/>
    </source>
</evidence>
<dbReference type="EMBL" id="JAVAMP010000002">
    <property type="protein sequence ID" value="MDP5273617.1"/>
    <property type="molecule type" value="Genomic_DNA"/>
</dbReference>
<comment type="caution">
    <text evidence="1">The sequence shown here is derived from an EMBL/GenBank/DDBJ whole genome shotgun (WGS) entry which is preliminary data.</text>
</comment>
<dbReference type="Proteomes" id="UP001231941">
    <property type="component" value="Unassembled WGS sequence"/>
</dbReference>
<dbReference type="RefSeq" id="WP_305990927.1">
    <property type="nucleotide sequence ID" value="NZ_JAVAMP010000002.1"/>
</dbReference>
<accession>A0ABT9IWY8</accession>
<proteinExistence type="predicted"/>
<dbReference type="Gene3D" id="2.60.40.420">
    <property type="entry name" value="Cupredoxins - blue copper proteins"/>
    <property type="match status" value="1"/>
</dbReference>
<name>A0ABT9IWY8_9BACL</name>